<dbReference type="Proteomes" id="UP000241370">
    <property type="component" value="Segment"/>
</dbReference>
<keyword evidence="6" id="KW-1185">Reference proteome</keyword>
<dbReference type="InterPro" id="IPR029063">
    <property type="entry name" value="SAM-dependent_MTases_sf"/>
</dbReference>
<dbReference type="PANTHER" id="PTHR13370">
    <property type="entry name" value="RNA METHYLASE-RELATED"/>
    <property type="match status" value="1"/>
</dbReference>
<evidence type="ECO:0000256" key="3">
    <source>
        <dbReference type="ARBA" id="ARBA00022679"/>
    </source>
</evidence>
<dbReference type="EMBL" id="MG711460">
    <property type="protein sequence ID" value="AUV61538.1"/>
    <property type="molecule type" value="Genomic_DNA"/>
</dbReference>
<protein>
    <submittedName>
        <fullName evidence="5">DNA methyltransferase</fullName>
    </submittedName>
</protein>
<dbReference type="GO" id="GO:0003677">
    <property type="term" value="F:DNA binding"/>
    <property type="evidence" value="ECO:0007669"/>
    <property type="project" value="InterPro"/>
</dbReference>
<dbReference type="GO" id="GO:0008170">
    <property type="term" value="F:N-methyltransferase activity"/>
    <property type="evidence" value="ECO:0007669"/>
    <property type="project" value="InterPro"/>
</dbReference>
<keyword evidence="2 5" id="KW-0489">Methyltransferase</keyword>
<sequence>MIIQENTIIHGDSLTVLRQMEPESVDAIITDPPYGINYVSQTGASIKNDKSPFIWFLYDAFRVLKSGEAGHGGLICFTRWDVEQTFIDAMKIAGFNVKSEVIWDKVYHGMGDTKAAFAPSHENIVFAIKGKYSFPGSRPKDLVTFPKINSSKMVHPTEKPVGLLANLISSVTKPGDLILDPFAGSGSTLVAAKKTGRRFIGIELDDDYFVTAQRRIEEVRE</sequence>
<dbReference type="InterPro" id="IPR001091">
    <property type="entry name" value="RM_Methyltransferase"/>
</dbReference>
<dbReference type="Gene3D" id="3.40.50.150">
    <property type="entry name" value="Vaccinia Virus protein VP39"/>
    <property type="match status" value="1"/>
</dbReference>
<proteinExistence type="inferred from homology"/>
<evidence type="ECO:0000256" key="1">
    <source>
        <dbReference type="ARBA" id="ARBA00006594"/>
    </source>
</evidence>
<accession>A0A2K9VH43</accession>
<dbReference type="KEGG" id="vg:54987737"/>
<organism evidence="5 6">
    <name type="scientific">Faecalibacterium phage FP_Mushu</name>
    <dbReference type="NCBI Taxonomy" id="2070185"/>
    <lineage>
        <taxon>Viruses</taxon>
        <taxon>Duplodnaviria</taxon>
        <taxon>Heunggongvirae</taxon>
        <taxon>Uroviricota</taxon>
        <taxon>Caudoviricetes</taxon>
        <taxon>Mushuvirus</taxon>
        <taxon>Mushuvirus mushu</taxon>
    </lineage>
</organism>
<dbReference type="SUPFAM" id="SSF53335">
    <property type="entry name" value="S-adenosyl-L-methionine-dependent methyltransferases"/>
    <property type="match status" value="1"/>
</dbReference>
<dbReference type="InterPro" id="IPR002052">
    <property type="entry name" value="DNA_methylase_N6_adenine_CS"/>
</dbReference>
<dbReference type="RefSeq" id="YP_009797324.1">
    <property type="nucleotide sequence ID" value="NC_047913.1"/>
</dbReference>
<name>A0A2K9VH43_9CAUD</name>
<dbReference type="GeneID" id="54987737"/>
<evidence type="ECO:0000256" key="2">
    <source>
        <dbReference type="ARBA" id="ARBA00022603"/>
    </source>
</evidence>
<dbReference type="PANTHER" id="PTHR13370:SF3">
    <property type="entry name" value="TRNA (GUANINE(10)-N2)-METHYLTRANSFERASE HOMOLOG"/>
    <property type="match status" value="1"/>
</dbReference>
<dbReference type="Pfam" id="PF01555">
    <property type="entry name" value="N6_N4_Mtase"/>
    <property type="match status" value="1"/>
</dbReference>
<dbReference type="GO" id="GO:0032259">
    <property type="term" value="P:methylation"/>
    <property type="evidence" value="ECO:0007669"/>
    <property type="project" value="UniProtKB-KW"/>
</dbReference>
<keyword evidence="3 5" id="KW-0808">Transferase</keyword>
<dbReference type="InterPro" id="IPR002941">
    <property type="entry name" value="DNA_methylase_N4/N6"/>
</dbReference>
<comment type="similarity">
    <text evidence="1">Belongs to the N(4)/N(6)-methyltransferase family.</text>
</comment>
<evidence type="ECO:0000259" key="4">
    <source>
        <dbReference type="Pfam" id="PF01555"/>
    </source>
</evidence>
<dbReference type="PROSITE" id="PS00092">
    <property type="entry name" value="N6_MTASE"/>
    <property type="match status" value="1"/>
</dbReference>
<feature type="domain" description="DNA methylase N-4/N-6" evidence="4">
    <location>
        <begin position="25"/>
        <end position="213"/>
    </location>
</feature>
<evidence type="ECO:0000313" key="6">
    <source>
        <dbReference type="Proteomes" id="UP000241370"/>
    </source>
</evidence>
<dbReference type="GO" id="GO:0009007">
    <property type="term" value="F:site-specific DNA-methyltransferase (adenine-specific) activity"/>
    <property type="evidence" value="ECO:0007669"/>
    <property type="project" value="TreeGrafter"/>
</dbReference>
<evidence type="ECO:0000313" key="5">
    <source>
        <dbReference type="EMBL" id="AUV61538.1"/>
    </source>
</evidence>
<dbReference type="PRINTS" id="PR00508">
    <property type="entry name" value="S21N4MTFRASE"/>
</dbReference>
<reference evidence="5 6" key="1">
    <citation type="submission" date="2017-12" db="EMBL/GenBank/DDBJ databases">
        <title>Phages infecting Faecalibacterium prausnitzii belong to novel viral genera that help decipher intestinal viromes.</title>
        <authorList>
            <person name="Petit M.-A."/>
            <person name="De Paepe M."/>
            <person name="Benevides L."/>
            <person name="Langella P."/>
        </authorList>
    </citation>
    <scope>NUCLEOTIDE SEQUENCE [LARGE SCALE GENOMIC DNA]</scope>
</reference>